<dbReference type="SUPFAM" id="SSF109854">
    <property type="entry name" value="DinB/YfiT-like putative metalloenzymes"/>
    <property type="match status" value="1"/>
</dbReference>
<dbReference type="RefSeq" id="WP_073276560.1">
    <property type="nucleotide sequence ID" value="NZ_FQVA01000004.1"/>
</dbReference>
<evidence type="ECO:0000313" key="2">
    <source>
        <dbReference type="Proteomes" id="UP000184170"/>
    </source>
</evidence>
<proteinExistence type="predicted"/>
<dbReference type="InterPro" id="IPR034660">
    <property type="entry name" value="DinB/YfiT-like"/>
</dbReference>
<gene>
    <name evidence="1" type="ORF">SAMN04487965_2999</name>
</gene>
<dbReference type="STRING" id="494016.SAMN04487965_2999"/>
<name>A0A1M5FQV3_9GAMM</name>
<dbReference type="Gene3D" id="1.20.120.450">
    <property type="entry name" value="dinb family like domain"/>
    <property type="match status" value="1"/>
</dbReference>
<dbReference type="PANTHER" id="PTHR36922:SF1">
    <property type="entry name" value="DUF1993 DOMAIN-CONTAINING PROTEIN"/>
    <property type="match status" value="1"/>
</dbReference>
<dbReference type="InterPro" id="IPR018531">
    <property type="entry name" value="DUF1993"/>
</dbReference>
<dbReference type="Proteomes" id="UP000184170">
    <property type="component" value="Unassembled WGS sequence"/>
</dbReference>
<protein>
    <recommendedName>
        <fullName evidence="3">DUF1993 domain-containing protein</fullName>
    </recommendedName>
</protein>
<dbReference type="Pfam" id="PF09351">
    <property type="entry name" value="DUF1993"/>
    <property type="match status" value="1"/>
</dbReference>
<keyword evidence="2" id="KW-1185">Reference proteome</keyword>
<evidence type="ECO:0000313" key="1">
    <source>
        <dbReference type="EMBL" id="SHF93531.1"/>
    </source>
</evidence>
<evidence type="ECO:0008006" key="3">
    <source>
        <dbReference type="Google" id="ProtNLM"/>
    </source>
</evidence>
<accession>A0A1M5FQV3</accession>
<reference evidence="2" key="1">
    <citation type="submission" date="2016-11" db="EMBL/GenBank/DDBJ databases">
        <authorList>
            <person name="Varghese N."/>
            <person name="Submissions S."/>
        </authorList>
    </citation>
    <scope>NUCLEOTIDE SEQUENCE [LARGE SCALE GENOMIC DNA]</scope>
    <source>
        <strain evidence="2">CGMCC 1.7063</strain>
    </source>
</reference>
<dbReference type="EMBL" id="FQVA01000004">
    <property type="protein sequence ID" value="SHF93531.1"/>
    <property type="molecule type" value="Genomic_DNA"/>
</dbReference>
<dbReference type="OrthoDB" id="338237at2"/>
<dbReference type="PANTHER" id="PTHR36922">
    <property type="entry name" value="BLL2446 PROTEIN"/>
    <property type="match status" value="1"/>
</dbReference>
<dbReference type="AlphaFoldDB" id="A0A1M5FQV3"/>
<sequence>MANKEISEIKRIFTTRLDTLDHILSVGEQHFPDMDAIMQERLAEDMYPFGAQIAFVCNQPLGFAQWCAGQPIENLSKEVDSLATARLYIAQSREQVGAIAADDSKLEEIKRIGLGPGRHCELPARQYLNDFLMPNLYFHISIAYAILRKLGAPIGKLDFMTYLAPHVVVEEA</sequence>
<organism evidence="1 2">
    <name type="scientific">Microbulbifer donghaiensis</name>
    <dbReference type="NCBI Taxonomy" id="494016"/>
    <lineage>
        <taxon>Bacteria</taxon>
        <taxon>Pseudomonadati</taxon>
        <taxon>Pseudomonadota</taxon>
        <taxon>Gammaproteobacteria</taxon>
        <taxon>Cellvibrionales</taxon>
        <taxon>Microbulbiferaceae</taxon>
        <taxon>Microbulbifer</taxon>
    </lineage>
</organism>